<proteinExistence type="predicted"/>
<comment type="caution">
    <text evidence="2">The sequence shown here is derived from an EMBL/GenBank/DDBJ whole genome shotgun (WGS) entry which is preliminary data.</text>
</comment>
<evidence type="ECO:0000313" key="2">
    <source>
        <dbReference type="EMBL" id="PCE65756.1"/>
    </source>
</evidence>
<dbReference type="RefSeq" id="WP_097441286.1">
    <property type="nucleotide sequence ID" value="NZ_NBWU01000001.1"/>
</dbReference>
<protein>
    <recommendedName>
        <fullName evidence="1">GSCFA domain-containing protein</fullName>
    </recommendedName>
</protein>
<name>A0A2A4GCR2_9FLAO</name>
<evidence type="ECO:0000313" key="3">
    <source>
        <dbReference type="Proteomes" id="UP000219559"/>
    </source>
</evidence>
<dbReference type="EMBL" id="NBWU01000001">
    <property type="protein sequence ID" value="PCE65756.1"/>
    <property type="molecule type" value="Genomic_DNA"/>
</dbReference>
<dbReference type="OrthoDB" id="9807687at2"/>
<reference evidence="2 3" key="1">
    <citation type="submission" date="2017-04" db="EMBL/GenBank/DDBJ databases">
        <title>A new member of the family Flavobacteriaceae isolated from ascidians.</title>
        <authorList>
            <person name="Chen L."/>
        </authorList>
    </citation>
    <scope>NUCLEOTIDE SEQUENCE [LARGE SCALE GENOMIC DNA]</scope>
    <source>
        <strain evidence="2 3">HQA918</strain>
    </source>
</reference>
<dbReference type="Pfam" id="PF08885">
    <property type="entry name" value="GSCFA"/>
    <property type="match status" value="1"/>
</dbReference>
<dbReference type="InterPro" id="IPR036514">
    <property type="entry name" value="SGNH_hydro_sf"/>
</dbReference>
<feature type="domain" description="GSCFA" evidence="1">
    <location>
        <begin position="23"/>
        <end position="256"/>
    </location>
</feature>
<evidence type="ECO:0000259" key="1">
    <source>
        <dbReference type="Pfam" id="PF08885"/>
    </source>
</evidence>
<gene>
    <name evidence="2" type="ORF">B7P33_00165</name>
</gene>
<dbReference type="Gene3D" id="3.40.50.1110">
    <property type="entry name" value="SGNH hydrolase"/>
    <property type="match status" value="1"/>
</dbReference>
<dbReference type="Proteomes" id="UP000219559">
    <property type="component" value="Unassembled WGS sequence"/>
</dbReference>
<sequence length="314" mass="36084">MDFRTPVTITREANTIGYGQKTVFLGSCFATHMGRKFEYYQLPSSTNPLGISFQPTALARLLERAVEEKPFSEADLICNYGVWNSLEVHSSLGSLAAETTLGNLNQGLQSLRDNLKQATHLVVTLGTAWVYRYLETGQLVANCHKIPQRQFSKELLLPAEVTESLESLYELAKTLNPKLRLVFTVSPVRHSKDGMVENQRSKSHLFAGLGPVLDRPDVTYFPAYELMMDELRDYRYYERDMIHPNPLAIDFIWERFKQTWITEADWKTMEMVAKIRKGLAHKPFNPESDGHLAFLNKLREEMANMINQYPHMNF</sequence>
<keyword evidence="3" id="KW-1185">Reference proteome</keyword>
<organism evidence="2 3">
    <name type="scientific">Sediminicola luteus</name>
    <dbReference type="NCBI Taxonomy" id="319238"/>
    <lineage>
        <taxon>Bacteria</taxon>
        <taxon>Pseudomonadati</taxon>
        <taxon>Bacteroidota</taxon>
        <taxon>Flavobacteriia</taxon>
        <taxon>Flavobacteriales</taxon>
        <taxon>Flavobacteriaceae</taxon>
        <taxon>Sediminicola</taxon>
    </lineage>
</organism>
<dbReference type="GO" id="GO:0016788">
    <property type="term" value="F:hydrolase activity, acting on ester bonds"/>
    <property type="evidence" value="ECO:0007669"/>
    <property type="project" value="UniProtKB-ARBA"/>
</dbReference>
<accession>A0A2A4GCR2</accession>
<dbReference type="AlphaFoldDB" id="A0A2A4GCR2"/>
<dbReference type="InterPro" id="IPR014982">
    <property type="entry name" value="GSCFA"/>
</dbReference>
<dbReference type="SUPFAM" id="SSF52266">
    <property type="entry name" value="SGNH hydrolase"/>
    <property type="match status" value="1"/>
</dbReference>